<comment type="caution">
    <text evidence="2">The sequence shown here is derived from an EMBL/GenBank/DDBJ whole genome shotgun (WGS) entry which is preliminary data.</text>
</comment>
<reference evidence="2" key="1">
    <citation type="submission" date="2023-10" db="EMBL/GenBank/DDBJ databases">
        <authorList>
            <person name="Chen Y."/>
            <person name="Shah S."/>
            <person name="Dougan E. K."/>
            <person name="Thang M."/>
            <person name="Chan C."/>
        </authorList>
    </citation>
    <scope>NUCLEOTIDE SEQUENCE [LARGE SCALE GENOMIC DNA]</scope>
</reference>
<evidence type="ECO:0000313" key="3">
    <source>
        <dbReference type="Proteomes" id="UP001189429"/>
    </source>
</evidence>
<organism evidence="2 3">
    <name type="scientific">Prorocentrum cordatum</name>
    <dbReference type="NCBI Taxonomy" id="2364126"/>
    <lineage>
        <taxon>Eukaryota</taxon>
        <taxon>Sar</taxon>
        <taxon>Alveolata</taxon>
        <taxon>Dinophyceae</taxon>
        <taxon>Prorocentrales</taxon>
        <taxon>Prorocentraceae</taxon>
        <taxon>Prorocentrum</taxon>
    </lineage>
</organism>
<dbReference type="Proteomes" id="UP001189429">
    <property type="component" value="Unassembled WGS sequence"/>
</dbReference>
<evidence type="ECO:0000313" key="2">
    <source>
        <dbReference type="EMBL" id="CAK0788941.1"/>
    </source>
</evidence>
<sequence>MLKAWSRLGFQRQMLKVLLSWQIWWGRMEASRCPIPCPSCASTTAVQKTLARQPKCIEKLMLGELNLIFKASWLVTAALRNTLEMARASMTSGIGIGSNIQFRLKRSLPIVSQSSSV</sequence>
<keyword evidence="3" id="KW-1185">Reference proteome</keyword>
<evidence type="ECO:0000256" key="1">
    <source>
        <dbReference type="SAM" id="SignalP"/>
    </source>
</evidence>
<proteinExistence type="predicted"/>
<feature type="signal peptide" evidence="1">
    <location>
        <begin position="1"/>
        <end position="30"/>
    </location>
</feature>
<accession>A0ABN9PCG7</accession>
<gene>
    <name evidence="2" type="ORF">PCOR1329_LOCUS655</name>
</gene>
<protein>
    <recommendedName>
        <fullName evidence="4">Secreted protein</fullName>
    </recommendedName>
</protein>
<keyword evidence="1" id="KW-0732">Signal</keyword>
<name>A0ABN9PCG7_9DINO</name>
<feature type="chain" id="PRO_5045351502" description="Secreted protein" evidence="1">
    <location>
        <begin position="31"/>
        <end position="117"/>
    </location>
</feature>
<dbReference type="EMBL" id="CAUYUJ010000144">
    <property type="protein sequence ID" value="CAK0788941.1"/>
    <property type="molecule type" value="Genomic_DNA"/>
</dbReference>
<evidence type="ECO:0008006" key="4">
    <source>
        <dbReference type="Google" id="ProtNLM"/>
    </source>
</evidence>